<evidence type="ECO:0000313" key="3">
    <source>
        <dbReference type="Proteomes" id="UP000464262"/>
    </source>
</evidence>
<dbReference type="Proteomes" id="UP000464262">
    <property type="component" value="Chromosome 1"/>
</dbReference>
<dbReference type="Pfam" id="PF11168">
    <property type="entry name" value="DUF2955"/>
    <property type="match status" value="1"/>
</dbReference>
<dbReference type="RefSeq" id="WP_164648043.1">
    <property type="nucleotide sequence ID" value="NZ_CP047475.1"/>
</dbReference>
<feature type="transmembrane region" description="Helical" evidence="1">
    <location>
        <begin position="132"/>
        <end position="152"/>
    </location>
</feature>
<dbReference type="InterPro" id="IPR022604">
    <property type="entry name" value="DUF2955"/>
</dbReference>
<proteinExistence type="predicted"/>
<organism evidence="2 3">
    <name type="scientific">Vibrio astriarenae</name>
    <dbReference type="NCBI Taxonomy" id="1481923"/>
    <lineage>
        <taxon>Bacteria</taxon>
        <taxon>Pseudomonadati</taxon>
        <taxon>Pseudomonadota</taxon>
        <taxon>Gammaproteobacteria</taxon>
        <taxon>Vibrionales</taxon>
        <taxon>Vibrionaceae</taxon>
        <taxon>Vibrio</taxon>
    </lineage>
</organism>
<keyword evidence="1" id="KW-0472">Membrane</keyword>
<feature type="transmembrane region" description="Helical" evidence="1">
    <location>
        <begin position="12"/>
        <end position="41"/>
    </location>
</feature>
<sequence>MFHSAANPVIRLVFIPLALLFYLISTGASLAVLSPIFVVMFMTIMPSRPPLSVLLKVMAAMLVISFGMVLFGSVLVDSPTGFWLYSWLLMYWGYSRSHRDPKDIIATLTLVVVVVMVVFNKQMNIPLGILPLMLFEKLVVAIVVTYLGFWVFPGEDKDILPEQGTSAADDTPMDSLVVALKVTALTIVLAVLIGMDASQTMLITITISNMIKSGNSHDHRTFSMNKLVTTTVGILFTLPIVLLVMAGAPDFVLFGVAVVCGLQLACFAIRRKTTLSIYQLLFTNFVALAYQILNHPGYDSLTAQMMRLLSITCAIVIGALILSLIQSEKLVTAKQS</sequence>
<feature type="transmembrane region" description="Helical" evidence="1">
    <location>
        <begin position="227"/>
        <end position="245"/>
    </location>
</feature>
<evidence type="ECO:0000313" key="2">
    <source>
        <dbReference type="EMBL" id="QIA63139.1"/>
    </source>
</evidence>
<keyword evidence="1" id="KW-0812">Transmembrane</keyword>
<feature type="transmembrane region" description="Helical" evidence="1">
    <location>
        <begin position="104"/>
        <end position="120"/>
    </location>
</feature>
<dbReference type="AlphaFoldDB" id="A0A7Z2YDH4"/>
<gene>
    <name evidence="2" type="ORF">GT360_06265</name>
</gene>
<name>A0A7Z2YDH4_9VIBR</name>
<keyword evidence="3" id="KW-1185">Reference proteome</keyword>
<feature type="transmembrane region" description="Helical" evidence="1">
    <location>
        <begin position="53"/>
        <end position="76"/>
    </location>
</feature>
<feature type="transmembrane region" description="Helical" evidence="1">
    <location>
        <begin position="305"/>
        <end position="325"/>
    </location>
</feature>
<evidence type="ECO:0000256" key="1">
    <source>
        <dbReference type="SAM" id="Phobius"/>
    </source>
</evidence>
<protein>
    <submittedName>
        <fullName evidence="2">DUF2955 domain-containing protein</fullName>
    </submittedName>
</protein>
<dbReference type="KEGG" id="vas:GT360_06265"/>
<reference evidence="2 3" key="1">
    <citation type="submission" date="2020-01" db="EMBL/GenBank/DDBJ databases">
        <title>Whole genome and functional gene identification of agarase of Vibrio HN897.</title>
        <authorList>
            <person name="Liu Y."/>
            <person name="Zhao Z."/>
        </authorList>
    </citation>
    <scope>NUCLEOTIDE SEQUENCE [LARGE SCALE GENOMIC DNA]</scope>
    <source>
        <strain evidence="2 3">HN897</strain>
    </source>
</reference>
<dbReference type="EMBL" id="CP047475">
    <property type="protein sequence ID" value="QIA63139.1"/>
    <property type="molecule type" value="Genomic_DNA"/>
</dbReference>
<feature type="transmembrane region" description="Helical" evidence="1">
    <location>
        <begin position="182"/>
        <end position="207"/>
    </location>
</feature>
<keyword evidence="1" id="KW-1133">Transmembrane helix</keyword>
<feature type="transmembrane region" description="Helical" evidence="1">
    <location>
        <begin position="251"/>
        <end position="269"/>
    </location>
</feature>
<accession>A0A7Z2YDH4</accession>
<feature type="transmembrane region" description="Helical" evidence="1">
    <location>
        <begin position="276"/>
        <end position="293"/>
    </location>
</feature>